<evidence type="ECO:0000313" key="7">
    <source>
        <dbReference type="EMBL" id="KAF4660410.1"/>
    </source>
</evidence>
<organism evidence="7 8">
    <name type="scientific">Perkinsus chesapeaki</name>
    <name type="common">Clam parasite</name>
    <name type="synonym">Perkinsus andrewsi</name>
    <dbReference type="NCBI Taxonomy" id="330153"/>
    <lineage>
        <taxon>Eukaryota</taxon>
        <taxon>Sar</taxon>
        <taxon>Alveolata</taxon>
        <taxon>Perkinsozoa</taxon>
        <taxon>Perkinsea</taxon>
        <taxon>Perkinsida</taxon>
        <taxon>Perkinsidae</taxon>
        <taxon>Perkinsus</taxon>
    </lineage>
</organism>
<keyword evidence="8" id="KW-1185">Reference proteome</keyword>
<dbReference type="GO" id="GO:0070008">
    <property type="term" value="F:serine-type exopeptidase activity"/>
    <property type="evidence" value="ECO:0007669"/>
    <property type="project" value="InterPro"/>
</dbReference>
<dbReference type="GO" id="GO:0008239">
    <property type="term" value="F:dipeptidyl-peptidase activity"/>
    <property type="evidence" value="ECO:0007669"/>
    <property type="project" value="TreeGrafter"/>
</dbReference>
<feature type="chain" id="PRO_5029643006" evidence="6">
    <location>
        <begin position="16"/>
        <end position="415"/>
    </location>
</feature>
<protein>
    <submittedName>
        <fullName evidence="7">Thymus-specific serine protease</fullName>
    </submittedName>
</protein>
<evidence type="ECO:0000256" key="1">
    <source>
        <dbReference type="ARBA" id="ARBA00011079"/>
    </source>
</evidence>
<reference evidence="7 8" key="1">
    <citation type="submission" date="2020-04" db="EMBL/GenBank/DDBJ databases">
        <title>Perkinsus chesapeaki whole genome sequence.</title>
        <authorList>
            <person name="Bogema D.R."/>
        </authorList>
    </citation>
    <scope>NUCLEOTIDE SEQUENCE [LARGE SCALE GENOMIC DNA]</scope>
    <source>
        <strain evidence="7">ATCC PRA-425</strain>
    </source>
</reference>
<accession>A0A7J6LN17</accession>
<comment type="similarity">
    <text evidence="1">Belongs to the peptidase S28 family.</text>
</comment>
<dbReference type="GO" id="GO:0006508">
    <property type="term" value="P:proteolysis"/>
    <property type="evidence" value="ECO:0007669"/>
    <property type="project" value="UniProtKB-KW"/>
</dbReference>
<name>A0A7J6LN17_PERCH</name>
<keyword evidence="3 6" id="KW-0732">Signal</keyword>
<dbReference type="Pfam" id="PF05577">
    <property type="entry name" value="Peptidase_S28"/>
    <property type="match status" value="2"/>
</dbReference>
<keyword evidence="2 7" id="KW-0645">Protease</keyword>
<dbReference type="InterPro" id="IPR029058">
    <property type="entry name" value="AB_hydrolase_fold"/>
</dbReference>
<evidence type="ECO:0000256" key="4">
    <source>
        <dbReference type="ARBA" id="ARBA00022801"/>
    </source>
</evidence>
<dbReference type="InterPro" id="IPR008758">
    <property type="entry name" value="Peptidase_S28"/>
</dbReference>
<dbReference type="Gene3D" id="3.40.50.1820">
    <property type="entry name" value="alpha/beta hydrolase"/>
    <property type="match status" value="1"/>
</dbReference>
<evidence type="ECO:0000313" key="8">
    <source>
        <dbReference type="Proteomes" id="UP000591131"/>
    </source>
</evidence>
<proteinExistence type="inferred from homology"/>
<evidence type="ECO:0000256" key="5">
    <source>
        <dbReference type="ARBA" id="ARBA00023180"/>
    </source>
</evidence>
<feature type="signal peptide" evidence="6">
    <location>
        <begin position="1"/>
        <end position="15"/>
    </location>
</feature>
<evidence type="ECO:0000256" key="6">
    <source>
        <dbReference type="SAM" id="SignalP"/>
    </source>
</evidence>
<keyword evidence="4" id="KW-0378">Hydrolase</keyword>
<dbReference type="PANTHER" id="PTHR11010:SF117">
    <property type="entry name" value="SERINE PROTEASE 16"/>
    <property type="match status" value="1"/>
</dbReference>
<dbReference type="Proteomes" id="UP000591131">
    <property type="component" value="Unassembled WGS sequence"/>
</dbReference>
<dbReference type="AlphaFoldDB" id="A0A7J6LN17"/>
<evidence type="ECO:0000256" key="3">
    <source>
        <dbReference type="ARBA" id="ARBA00022729"/>
    </source>
</evidence>
<dbReference type="PANTHER" id="PTHR11010">
    <property type="entry name" value="PROTEASE S28 PRO-X CARBOXYPEPTIDASE-RELATED"/>
    <property type="match status" value="1"/>
</dbReference>
<evidence type="ECO:0000256" key="2">
    <source>
        <dbReference type="ARBA" id="ARBA00022670"/>
    </source>
</evidence>
<dbReference type="SUPFAM" id="SSF53474">
    <property type="entry name" value="alpha/beta-Hydrolases"/>
    <property type="match status" value="1"/>
</dbReference>
<dbReference type="OrthoDB" id="1735038at2759"/>
<sequence length="415" mass="47068">MMLILLLGWLRWSKAIQNWTGSLDRLDALRPPMPDLLSDWQWFVFEQLIDHNRGPAAGYFDQRYVRTYDYYDPKRPIFFVNVNEEDPAMNPRYDIIDTAREAKAAIFFLSLRYTGESLPTHEFSTETLKKLLTVEQMVGDVARFGGYLHTKVDNLKIILFGCSQAGMITAVAHQRHPEIFAGAVSSASPFKFELVDYKYNPVLSSDLANQYLGGSPQCLNLVGEAHTEFASSMVTAEGRRQVETKFGFCEEYMDDVNNQAYTGAALDRLAVIFNTNRPLKPGSCRKSGVKDLTNMLRNKMVLTRDMLAVFQICRNRGLIAECVEHKCPFCTSASWVDFWLMVCEEGFGISKAEVEKNVADLQAYVNKLSGATNILSINGDADPWYPSSITQEREGLQVMWVKGASHCYWCTHENE</sequence>
<comment type="caution">
    <text evidence="7">The sequence shown here is derived from an EMBL/GenBank/DDBJ whole genome shotgun (WGS) entry which is preliminary data.</text>
</comment>
<dbReference type="EMBL" id="JAAPAO010000414">
    <property type="protein sequence ID" value="KAF4660410.1"/>
    <property type="molecule type" value="Genomic_DNA"/>
</dbReference>
<gene>
    <name evidence="7" type="primary">PRSS16_26</name>
    <name evidence="7" type="ORF">FOL47_007173</name>
</gene>
<keyword evidence="5" id="KW-0325">Glycoprotein</keyword>